<evidence type="ECO:0000256" key="4">
    <source>
        <dbReference type="ARBA" id="ARBA00022692"/>
    </source>
</evidence>
<dbReference type="EMBL" id="BAABGY010000007">
    <property type="protein sequence ID" value="GAA4330920.1"/>
    <property type="molecule type" value="Genomic_DNA"/>
</dbReference>
<evidence type="ECO:0000256" key="3">
    <source>
        <dbReference type="ARBA" id="ARBA00022679"/>
    </source>
</evidence>
<comment type="similarity">
    <text evidence="1">Belongs to the Lgt family.</text>
</comment>
<accession>A0ABP8GXI9</accession>
<evidence type="ECO:0000313" key="8">
    <source>
        <dbReference type="EMBL" id="GAA4330920.1"/>
    </source>
</evidence>
<feature type="transmembrane region" description="Helical" evidence="7">
    <location>
        <begin position="366"/>
        <end position="385"/>
    </location>
</feature>
<keyword evidence="6 7" id="KW-0472">Membrane</keyword>
<keyword evidence="3" id="KW-0808">Transferase</keyword>
<reference evidence="9" key="1">
    <citation type="journal article" date="2019" name="Int. J. Syst. Evol. Microbiol.">
        <title>The Global Catalogue of Microorganisms (GCM) 10K type strain sequencing project: providing services to taxonomists for standard genome sequencing and annotation.</title>
        <authorList>
            <consortium name="The Broad Institute Genomics Platform"/>
            <consortium name="The Broad Institute Genome Sequencing Center for Infectious Disease"/>
            <person name="Wu L."/>
            <person name="Ma J."/>
        </authorList>
    </citation>
    <scope>NUCLEOTIDE SEQUENCE [LARGE SCALE GENOMIC DNA]</scope>
    <source>
        <strain evidence="9">JCM 17919</strain>
    </source>
</reference>
<dbReference type="PANTHER" id="PTHR30589:SF0">
    <property type="entry name" value="PHOSPHATIDYLGLYCEROL--PROLIPOPROTEIN DIACYLGLYCERYL TRANSFERASE"/>
    <property type="match status" value="1"/>
</dbReference>
<feature type="transmembrane region" description="Helical" evidence="7">
    <location>
        <begin position="20"/>
        <end position="41"/>
    </location>
</feature>
<feature type="transmembrane region" description="Helical" evidence="7">
    <location>
        <begin position="72"/>
        <end position="91"/>
    </location>
</feature>
<evidence type="ECO:0000256" key="5">
    <source>
        <dbReference type="ARBA" id="ARBA00022989"/>
    </source>
</evidence>
<evidence type="ECO:0000256" key="2">
    <source>
        <dbReference type="ARBA" id="ARBA00022475"/>
    </source>
</evidence>
<keyword evidence="9" id="KW-1185">Reference proteome</keyword>
<comment type="caution">
    <text evidence="8">The sequence shown here is derived from an EMBL/GenBank/DDBJ whole genome shotgun (WGS) entry which is preliminary data.</text>
</comment>
<evidence type="ECO:0000313" key="9">
    <source>
        <dbReference type="Proteomes" id="UP001501725"/>
    </source>
</evidence>
<sequence length="433" mass="48356">MYPNLYYAFQDLFGIELPFLRIVNTFGFFVAISFLVAATLLSRELKRKTREGLMQYTEETIEVGRPASIADLLINFFAGFVLGYKLGGIIVGGSEALQDPPAYLMSGEGNLPIGLLLGGLLAFWKWWEKRKQQLPKPEKRAVRIWPYDRVGEFTLLALIFGILGAKLFDIFENWSDFLKHPAAYLLSPAGLTFYGGLICATIAIILYARKHKISIRHLADAIAPALMAAYAVGRIGCQVAGDGDWGIYNTAYTLDANQKIVAAQPGDFERTVAANTGYFARRWDDSASIQKANFPKPGALSFMPDWFFAYNYPRNVNEDGTPLRACNDDKYCMGLPQPVFPTPLYEVIMGGALFFLLWGLRKRLKPYGAVFCLYLIVNGLERFTIELIRVNNRMDFLGLRPTQAEVIAVGLILTGTGLWIYLSKKNSASPAKL</sequence>
<feature type="transmembrane region" description="Helical" evidence="7">
    <location>
        <begin position="111"/>
        <end position="127"/>
    </location>
</feature>
<feature type="transmembrane region" description="Helical" evidence="7">
    <location>
        <begin position="343"/>
        <end position="360"/>
    </location>
</feature>
<keyword evidence="2" id="KW-1003">Cell membrane</keyword>
<gene>
    <name evidence="8" type="ORF">GCM10023184_22330</name>
</gene>
<dbReference type="Proteomes" id="UP001501725">
    <property type="component" value="Unassembled WGS sequence"/>
</dbReference>
<feature type="transmembrane region" description="Helical" evidence="7">
    <location>
        <begin position="406"/>
        <end position="422"/>
    </location>
</feature>
<feature type="transmembrane region" description="Helical" evidence="7">
    <location>
        <begin position="185"/>
        <end position="208"/>
    </location>
</feature>
<proteinExistence type="inferred from homology"/>
<organism evidence="8 9">
    <name type="scientific">Flaviaesturariibacter amylovorans</name>
    <dbReference type="NCBI Taxonomy" id="1084520"/>
    <lineage>
        <taxon>Bacteria</taxon>
        <taxon>Pseudomonadati</taxon>
        <taxon>Bacteroidota</taxon>
        <taxon>Chitinophagia</taxon>
        <taxon>Chitinophagales</taxon>
        <taxon>Chitinophagaceae</taxon>
        <taxon>Flaviaestuariibacter</taxon>
    </lineage>
</organism>
<dbReference type="RefSeq" id="WP_345255795.1">
    <property type="nucleotide sequence ID" value="NZ_BAABGY010000007.1"/>
</dbReference>
<evidence type="ECO:0000256" key="7">
    <source>
        <dbReference type="SAM" id="Phobius"/>
    </source>
</evidence>
<name>A0ABP8GXI9_9BACT</name>
<keyword evidence="5 7" id="KW-1133">Transmembrane helix</keyword>
<dbReference type="InterPro" id="IPR001640">
    <property type="entry name" value="Lgt"/>
</dbReference>
<evidence type="ECO:0000256" key="1">
    <source>
        <dbReference type="ARBA" id="ARBA00007150"/>
    </source>
</evidence>
<feature type="transmembrane region" description="Helical" evidence="7">
    <location>
        <begin position="147"/>
        <end position="165"/>
    </location>
</feature>
<evidence type="ECO:0000256" key="6">
    <source>
        <dbReference type="ARBA" id="ARBA00023136"/>
    </source>
</evidence>
<protein>
    <recommendedName>
        <fullName evidence="10">Diacylglyceryl transferase</fullName>
    </recommendedName>
</protein>
<evidence type="ECO:0008006" key="10">
    <source>
        <dbReference type="Google" id="ProtNLM"/>
    </source>
</evidence>
<dbReference type="Pfam" id="PF01790">
    <property type="entry name" value="LGT"/>
    <property type="match status" value="1"/>
</dbReference>
<keyword evidence="4 7" id="KW-0812">Transmembrane</keyword>
<dbReference type="PANTHER" id="PTHR30589">
    <property type="entry name" value="PROLIPOPROTEIN DIACYLGLYCERYL TRANSFERASE"/>
    <property type="match status" value="1"/>
</dbReference>